<keyword evidence="3" id="KW-1185">Reference proteome</keyword>
<evidence type="ECO:0000313" key="3">
    <source>
        <dbReference type="Proteomes" id="UP000198728"/>
    </source>
</evidence>
<dbReference type="AlphaFoldDB" id="A0A1I1EFE4"/>
<dbReference type="InterPro" id="IPR000073">
    <property type="entry name" value="AB_hydrolase_1"/>
</dbReference>
<dbReference type="Proteomes" id="UP000198728">
    <property type="component" value="Unassembled WGS sequence"/>
</dbReference>
<feature type="domain" description="AB hydrolase-1" evidence="1">
    <location>
        <begin position="23"/>
        <end position="151"/>
    </location>
</feature>
<dbReference type="InterPro" id="IPR029058">
    <property type="entry name" value="AB_hydrolase_fold"/>
</dbReference>
<dbReference type="Pfam" id="PF00561">
    <property type="entry name" value="Abhydrolase_1"/>
    <property type="match status" value="1"/>
</dbReference>
<evidence type="ECO:0000313" key="2">
    <source>
        <dbReference type="EMBL" id="SFB85466.1"/>
    </source>
</evidence>
<sequence length="233" mass="23909">MPALPRPIPVLIASRNATPKGNVLLVHGRNGAPDQPQIAEIAEAYLAAGWRVIAPELPNSSALLESGPASELTLTGHLAAAAEAWHWVLSEWPSETCALAGHSIGAFVIAHLAAGTPTTHHVLAVSPAVSGLALLDARRAMGPPAVAELEREAPLFRAEMETQDAAPALARTNARLGVVTGAEDGIVPISYARTYFASAGNGRFFGALPGEHHCPAGPACADMLKAALAALGA</sequence>
<gene>
    <name evidence="2" type="ORF">SAMN04488094_101776</name>
</gene>
<dbReference type="EMBL" id="FOLG01000001">
    <property type="protein sequence ID" value="SFB85466.1"/>
    <property type="molecule type" value="Genomic_DNA"/>
</dbReference>
<name>A0A1I1EFE4_9RHOB</name>
<dbReference type="Gene3D" id="3.40.50.1820">
    <property type="entry name" value="alpha/beta hydrolase"/>
    <property type="match status" value="1"/>
</dbReference>
<accession>A0A1I1EFE4</accession>
<reference evidence="2 3" key="1">
    <citation type="submission" date="2016-10" db="EMBL/GenBank/DDBJ databases">
        <authorList>
            <person name="de Groot N.N."/>
        </authorList>
    </citation>
    <scope>NUCLEOTIDE SEQUENCE [LARGE SCALE GENOMIC DNA]</scope>
    <source>
        <strain evidence="2 3">DSM 19548</strain>
    </source>
</reference>
<evidence type="ECO:0000259" key="1">
    <source>
        <dbReference type="Pfam" id="PF00561"/>
    </source>
</evidence>
<dbReference type="SUPFAM" id="SSF53474">
    <property type="entry name" value="alpha/beta-Hydrolases"/>
    <property type="match status" value="1"/>
</dbReference>
<protein>
    <recommendedName>
        <fullName evidence="1">AB hydrolase-1 domain-containing protein</fullName>
    </recommendedName>
</protein>
<dbReference type="STRING" id="441112.SAMN04488094_101776"/>
<proteinExistence type="predicted"/>
<organism evidence="2 3">
    <name type="scientific">Tropicimonas isoalkanivorans</name>
    <dbReference type="NCBI Taxonomy" id="441112"/>
    <lineage>
        <taxon>Bacteria</taxon>
        <taxon>Pseudomonadati</taxon>
        <taxon>Pseudomonadota</taxon>
        <taxon>Alphaproteobacteria</taxon>
        <taxon>Rhodobacterales</taxon>
        <taxon>Roseobacteraceae</taxon>
        <taxon>Tropicimonas</taxon>
    </lineage>
</organism>